<dbReference type="AlphaFoldDB" id="A0A4Z2F158"/>
<proteinExistence type="predicted"/>
<sequence>MREYIRSLKMVPCIPYFGESSACGRGCSSGGARVELGWSSGAARVELLLGSFALIGSDVPRRLPAGLRGFGCSGWLK</sequence>
<evidence type="ECO:0000313" key="1">
    <source>
        <dbReference type="EMBL" id="TNN34501.1"/>
    </source>
</evidence>
<comment type="caution">
    <text evidence="1">The sequence shown here is derived from an EMBL/GenBank/DDBJ whole genome shotgun (WGS) entry which is preliminary data.</text>
</comment>
<dbReference type="Proteomes" id="UP000314294">
    <property type="component" value="Unassembled WGS sequence"/>
</dbReference>
<reference evidence="1 2" key="1">
    <citation type="submission" date="2019-03" db="EMBL/GenBank/DDBJ databases">
        <title>First draft genome of Liparis tanakae, snailfish: a comprehensive survey of snailfish specific genes.</title>
        <authorList>
            <person name="Kim W."/>
            <person name="Song I."/>
            <person name="Jeong J.-H."/>
            <person name="Kim D."/>
            <person name="Kim S."/>
            <person name="Ryu S."/>
            <person name="Song J.Y."/>
            <person name="Lee S.K."/>
        </authorList>
    </citation>
    <scope>NUCLEOTIDE SEQUENCE [LARGE SCALE GENOMIC DNA]</scope>
    <source>
        <tissue evidence="1">Muscle</tissue>
    </source>
</reference>
<evidence type="ECO:0000313" key="2">
    <source>
        <dbReference type="Proteomes" id="UP000314294"/>
    </source>
</evidence>
<name>A0A4Z2F158_9TELE</name>
<dbReference type="EMBL" id="SRLO01001948">
    <property type="protein sequence ID" value="TNN34501.1"/>
    <property type="molecule type" value="Genomic_DNA"/>
</dbReference>
<organism evidence="1 2">
    <name type="scientific">Liparis tanakae</name>
    <name type="common">Tanaka's snailfish</name>
    <dbReference type="NCBI Taxonomy" id="230148"/>
    <lineage>
        <taxon>Eukaryota</taxon>
        <taxon>Metazoa</taxon>
        <taxon>Chordata</taxon>
        <taxon>Craniata</taxon>
        <taxon>Vertebrata</taxon>
        <taxon>Euteleostomi</taxon>
        <taxon>Actinopterygii</taxon>
        <taxon>Neopterygii</taxon>
        <taxon>Teleostei</taxon>
        <taxon>Neoteleostei</taxon>
        <taxon>Acanthomorphata</taxon>
        <taxon>Eupercaria</taxon>
        <taxon>Perciformes</taxon>
        <taxon>Cottioidei</taxon>
        <taxon>Cottales</taxon>
        <taxon>Liparidae</taxon>
        <taxon>Liparis</taxon>
    </lineage>
</organism>
<keyword evidence="2" id="KW-1185">Reference proteome</keyword>
<accession>A0A4Z2F158</accession>
<protein>
    <submittedName>
        <fullName evidence="1">Uncharacterized protein</fullName>
    </submittedName>
</protein>
<gene>
    <name evidence="1" type="ORF">EYF80_055330</name>
</gene>